<dbReference type="Pfam" id="PF16335">
    <property type="entry name" value="GtaA_6_Hairpin"/>
    <property type="match status" value="1"/>
</dbReference>
<feature type="domain" description="Glutaminase A N-terminal" evidence="3">
    <location>
        <begin position="267"/>
        <end position="348"/>
    </location>
</feature>
<evidence type="ECO:0000313" key="5">
    <source>
        <dbReference type="Proteomes" id="UP000283512"/>
    </source>
</evidence>
<dbReference type="InterPro" id="IPR032515">
    <property type="entry name" value="DUF4964"/>
</dbReference>
<dbReference type="PANTHER" id="PTHR31987:SF1">
    <property type="entry name" value="GLUTAMINASE A"/>
    <property type="match status" value="1"/>
</dbReference>
<accession>A0A414YHC0</accession>
<dbReference type="Pfam" id="PF16334">
    <property type="entry name" value="DUF4964"/>
    <property type="match status" value="1"/>
</dbReference>
<reference evidence="4 5" key="1">
    <citation type="submission" date="2018-08" db="EMBL/GenBank/DDBJ databases">
        <title>A genome reference for cultivated species of the human gut microbiota.</title>
        <authorList>
            <person name="Zou Y."/>
            <person name="Xue W."/>
            <person name="Luo G."/>
        </authorList>
    </citation>
    <scope>NUCLEOTIDE SEQUENCE [LARGE SCALE GENOMIC DNA]</scope>
    <source>
        <strain evidence="4 5">AM16-49B</strain>
    </source>
</reference>
<name>A0A414YHC0_9BACE</name>
<sequence length="576" mass="66260">MEMKDMKRQLWYWMGWLLCMAGLLACQGCGDKLVVETMEMMEIHPDSHTLLPLEPDFSVRVKGDTLYNRYLCFRSGKEFPLLGFLRVDGKIYRFMGGDSLRIKPVESAACGEWCGKYSFLHPGKGWELPEYDDISWRDGKAGFGSANHEYPVNTPWCSGSIYVRRDINLNKDSLEGRKLYIKYICDDRMCLYWNGHLVLNRESYTPEPECICVSGSADFIRNGENVLAACCLDDGGMALLDYGLYAEDMRYKGVETAVLRKVDIGMTRTVYSLLCGEVELQIDFVSPSLLKEDDCLGCPVGFITYKVQATDGEQHDVEIMFDMDVYWMFGEVDVNSKVVDNWNVLQVGEDKKGLSSPEGGRRHLFIGLMADKMKHTQGEGHLLLQQNLTVDAPEGVLLLGYDNNVGVHYFGSMLLPYWNREGKYSVENKMREIGDKYKALQHECKRIDYYWNDILLQTDKKTDAERLVPFCREFMEGYHMISSVDGELLCLSDTVGCIESIYSHYPELLFFDRTDLLEGALKPVFDCYESEWWHKKYYPRDVGIYPIVQLQEKVEDNENEVNACLLEMVGAIKRYR</sequence>
<dbReference type="EMBL" id="QRKD01000036">
    <property type="protein sequence ID" value="RHH85557.1"/>
    <property type="molecule type" value="Genomic_DNA"/>
</dbReference>
<evidence type="ECO:0000259" key="1">
    <source>
        <dbReference type="Pfam" id="PF16334"/>
    </source>
</evidence>
<organism evidence="4 5">
    <name type="scientific">Bacteroides caccae</name>
    <dbReference type="NCBI Taxonomy" id="47678"/>
    <lineage>
        <taxon>Bacteria</taxon>
        <taxon>Pseudomonadati</taxon>
        <taxon>Bacteroidota</taxon>
        <taxon>Bacteroidia</taxon>
        <taxon>Bacteroidales</taxon>
        <taxon>Bacteroidaceae</taxon>
        <taxon>Bacteroides</taxon>
    </lineage>
</organism>
<evidence type="ECO:0000259" key="3">
    <source>
        <dbReference type="Pfam" id="PF17168"/>
    </source>
</evidence>
<gene>
    <name evidence="4" type="ORF">DW190_19885</name>
</gene>
<dbReference type="PANTHER" id="PTHR31987">
    <property type="entry name" value="GLUTAMINASE A-RELATED"/>
    <property type="match status" value="1"/>
</dbReference>
<feature type="domain" description="DUF4964" evidence="1">
    <location>
        <begin position="32"/>
        <end position="105"/>
    </location>
</feature>
<evidence type="ECO:0000259" key="2">
    <source>
        <dbReference type="Pfam" id="PF16335"/>
    </source>
</evidence>
<dbReference type="Pfam" id="PF17168">
    <property type="entry name" value="DUF5127"/>
    <property type="match status" value="1"/>
</dbReference>
<dbReference type="InterPro" id="IPR052743">
    <property type="entry name" value="Glutaminase_GtaA"/>
</dbReference>
<proteinExistence type="predicted"/>
<dbReference type="AlphaFoldDB" id="A0A414YHC0"/>
<dbReference type="InterPro" id="IPR032514">
    <property type="entry name" value="GtaA_central"/>
</dbReference>
<dbReference type="Proteomes" id="UP000283512">
    <property type="component" value="Unassembled WGS sequence"/>
</dbReference>
<comment type="caution">
    <text evidence="4">The sequence shown here is derived from an EMBL/GenBank/DDBJ whole genome shotgun (WGS) entry which is preliminary data.</text>
</comment>
<feature type="domain" description="Glutaminase A central" evidence="2">
    <location>
        <begin position="494"/>
        <end position="564"/>
    </location>
</feature>
<protein>
    <submittedName>
        <fullName evidence="4">DUF5127 domain-containing protein</fullName>
    </submittedName>
</protein>
<evidence type="ECO:0000313" key="4">
    <source>
        <dbReference type="EMBL" id="RHH85557.1"/>
    </source>
</evidence>
<dbReference type="PROSITE" id="PS51257">
    <property type="entry name" value="PROKAR_LIPOPROTEIN"/>
    <property type="match status" value="1"/>
</dbReference>
<dbReference type="Gene3D" id="2.60.120.260">
    <property type="entry name" value="Galactose-binding domain-like"/>
    <property type="match status" value="1"/>
</dbReference>
<dbReference type="InterPro" id="IPR033433">
    <property type="entry name" value="GtaA_N"/>
</dbReference>